<accession>A0A218V117</accession>
<evidence type="ECO:0000256" key="1">
    <source>
        <dbReference type="SAM" id="MobiDB-lite"/>
    </source>
</evidence>
<comment type="caution">
    <text evidence="2">The sequence shown here is derived from an EMBL/GenBank/DDBJ whole genome shotgun (WGS) entry which is preliminary data.</text>
</comment>
<evidence type="ECO:0000313" key="2">
    <source>
        <dbReference type="EMBL" id="OWK59616.1"/>
    </source>
</evidence>
<evidence type="ECO:0000313" key="3">
    <source>
        <dbReference type="Proteomes" id="UP000197619"/>
    </source>
</evidence>
<gene>
    <name evidence="2" type="ORF">RLOC_00000184</name>
</gene>
<keyword evidence="3" id="KW-1185">Reference proteome</keyword>
<protein>
    <submittedName>
        <fullName evidence="2">Uncharacterized protein</fullName>
    </submittedName>
</protein>
<feature type="region of interest" description="Disordered" evidence="1">
    <location>
        <begin position="1"/>
        <end position="76"/>
    </location>
</feature>
<feature type="compositionally biased region" description="Basic and acidic residues" evidence="1">
    <location>
        <begin position="1"/>
        <end position="10"/>
    </location>
</feature>
<name>A0A218V117_9PASE</name>
<feature type="compositionally biased region" description="Basic residues" evidence="1">
    <location>
        <begin position="52"/>
        <end position="63"/>
    </location>
</feature>
<organism evidence="2 3">
    <name type="scientific">Lonchura striata</name>
    <name type="common">white-rumped munia</name>
    <dbReference type="NCBI Taxonomy" id="40157"/>
    <lineage>
        <taxon>Eukaryota</taxon>
        <taxon>Metazoa</taxon>
        <taxon>Chordata</taxon>
        <taxon>Craniata</taxon>
        <taxon>Vertebrata</taxon>
        <taxon>Euteleostomi</taxon>
        <taxon>Archelosauria</taxon>
        <taxon>Archosauria</taxon>
        <taxon>Dinosauria</taxon>
        <taxon>Saurischia</taxon>
        <taxon>Theropoda</taxon>
        <taxon>Coelurosauria</taxon>
        <taxon>Aves</taxon>
        <taxon>Neognathae</taxon>
        <taxon>Neoaves</taxon>
        <taxon>Telluraves</taxon>
        <taxon>Australaves</taxon>
        <taxon>Passeriformes</taxon>
        <taxon>Passeroidea</taxon>
        <taxon>Estrildidae</taxon>
        <taxon>Estrildinae</taxon>
        <taxon>Lonchura</taxon>
    </lineage>
</organism>
<dbReference type="Proteomes" id="UP000197619">
    <property type="component" value="Unassembled WGS sequence"/>
</dbReference>
<sequence length="76" mass="8461">MTPRARRDEWQLLSRGAGRPARLGTARHGPRGRGAEHSVLREQSPVHPAHAAARRPARVRRSALHPAHLQREISGK</sequence>
<reference evidence="2 3" key="1">
    <citation type="submission" date="2017-05" db="EMBL/GenBank/DDBJ databases">
        <title>Genome of assembly of the Bengalese finch, Lonchura striata domestica.</title>
        <authorList>
            <person name="Colquitt B.M."/>
            <person name="Brainard M.S."/>
        </authorList>
    </citation>
    <scope>NUCLEOTIDE SEQUENCE [LARGE SCALE GENOMIC DNA]</scope>
    <source>
        <strain evidence="2">White83orange57</strain>
    </source>
</reference>
<proteinExistence type="predicted"/>
<dbReference type="AlphaFoldDB" id="A0A218V117"/>
<dbReference type="EMBL" id="MUZQ01000074">
    <property type="protein sequence ID" value="OWK59616.1"/>
    <property type="molecule type" value="Genomic_DNA"/>
</dbReference>